<sequence length="154" mass="17175">MGQGVVPTPLVDIPIVGEKLTYDQFSMTFIVDEKLQNFMEIHNWLINMAPPQNTNQFMATTSNYVLPTGQSTKKYPADNADSQTVTGSTSDRDLYCDITLFILSSKNNPVATVVMRDAFPTSISSLDYSQQDTDTNYVQCNVSFAFPFYTIQGV</sequence>
<gene>
    <name evidence="1" type="ORF">METZ01_LOCUS140061</name>
</gene>
<proteinExistence type="predicted"/>
<organism evidence="1">
    <name type="scientific">marine metagenome</name>
    <dbReference type="NCBI Taxonomy" id="408172"/>
    <lineage>
        <taxon>unclassified sequences</taxon>
        <taxon>metagenomes</taxon>
        <taxon>ecological metagenomes</taxon>
    </lineage>
</organism>
<protein>
    <submittedName>
        <fullName evidence="1">Uncharacterized protein</fullName>
    </submittedName>
</protein>
<evidence type="ECO:0000313" key="1">
    <source>
        <dbReference type="EMBL" id="SVA87207.1"/>
    </source>
</evidence>
<accession>A0A381ZEM2</accession>
<dbReference type="EMBL" id="UINC01020868">
    <property type="protein sequence ID" value="SVA87207.1"/>
    <property type="molecule type" value="Genomic_DNA"/>
</dbReference>
<reference evidence="1" key="1">
    <citation type="submission" date="2018-05" db="EMBL/GenBank/DDBJ databases">
        <authorList>
            <person name="Lanie J.A."/>
            <person name="Ng W.-L."/>
            <person name="Kazmierczak K.M."/>
            <person name="Andrzejewski T.M."/>
            <person name="Davidsen T.M."/>
            <person name="Wayne K.J."/>
            <person name="Tettelin H."/>
            <person name="Glass J.I."/>
            <person name="Rusch D."/>
            <person name="Podicherti R."/>
            <person name="Tsui H.-C.T."/>
            <person name="Winkler M.E."/>
        </authorList>
    </citation>
    <scope>NUCLEOTIDE SEQUENCE</scope>
</reference>
<name>A0A381ZEM2_9ZZZZ</name>
<dbReference type="AlphaFoldDB" id="A0A381ZEM2"/>